<feature type="signal peptide" evidence="1">
    <location>
        <begin position="1"/>
        <end position="25"/>
    </location>
</feature>
<accession>A0A1J1HQM5</accession>
<evidence type="ECO:0000313" key="2">
    <source>
        <dbReference type="EMBL" id="CRK90368.1"/>
    </source>
</evidence>
<feature type="chain" id="PRO_5012723848" evidence="1">
    <location>
        <begin position="26"/>
        <end position="72"/>
    </location>
</feature>
<evidence type="ECO:0000313" key="3">
    <source>
        <dbReference type="Proteomes" id="UP000183832"/>
    </source>
</evidence>
<proteinExistence type="predicted"/>
<organism evidence="2 3">
    <name type="scientific">Clunio marinus</name>
    <dbReference type="NCBI Taxonomy" id="568069"/>
    <lineage>
        <taxon>Eukaryota</taxon>
        <taxon>Metazoa</taxon>
        <taxon>Ecdysozoa</taxon>
        <taxon>Arthropoda</taxon>
        <taxon>Hexapoda</taxon>
        <taxon>Insecta</taxon>
        <taxon>Pterygota</taxon>
        <taxon>Neoptera</taxon>
        <taxon>Endopterygota</taxon>
        <taxon>Diptera</taxon>
        <taxon>Nematocera</taxon>
        <taxon>Chironomoidea</taxon>
        <taxon>Chironomidae</taxon>
        <taxon>Clunio</taxon>
    </lineage>
</organism>
<sequence length="72" mass="8250">MFSVIKLRVFMIPITLLCCLSVAKKLKEISVRQTETSLIISEGLEICNKNPFQYIHSHTRLVTTKILMNGKK</sequence>
<dbReference type="EMBL" id="CVRI01000018">
    <property type="protein sequence ID" value="CRK90368.1"/>
    <property type="molecule type" value="Genomic_DNA"/>
</dbReference>
<dbReference type="AlphaFoldDB" id="A0A1J1HQM5"/>
<dbReference type="Proteomes" id="UP000183832">
    <property type="component" value="Unassembled WGS sequence"/>
</dbReference>
<protein>
    <submittedName>
        <fullName evidence="2">CLUMA_CG004100, isoform A</fullName>
    </submittedName>
</protein>
<keyword evidence="1" id="KW-0732">Signal</keyword>
<reference evidence="2 3" key="1">
    <citation type="submission" date="2015-04" db="EMBL/GenBank/DDBJ databases">
        <authorList>
            <person name="Syromyatnikov M.Y."/>
            <person name="Popov V.N."/>
        </authorList>
    </citation>
    <scope>NUCLEOTIDE SEQUENCE [LARGE SCALE GENOMIC DNA]</scope>
</reference>
<name>A0A1J1HQM5_9DIPT</name>
<gene>
    <name evidence="2" type="ORF">CLUMA_CG004100</name>
</gene>
<keyword evidence="3" id="KW-1185">Reference proteome</keyword>
<evidence type="ECO:0000256" key="1">
    <source>
        <dbReference type="SAM" id="SignalP"/>
    </source>
</evidence>